<evidence type="ECO:0000256" key="12">
    <source>
        <dbReference type="ARBA" id="ARBA00023136"/>
    </source>
</evidence>
<keyword evidence="8" id="KW-0547">Nucleotide-binding</keyword>
<comment type="similarity">
    <text evidence="2">Belongs to the CpsC/CapA family.</text>
</comment>
<dbReference type="Proteomes" id="UP000602076">
    <property type="component" value="Unassembled WGS sequence"/>
</dbReference>
<evidence type="ECO:0000313" key="19">
    <source>
        <dbReference type="Proteomes" id="UP000602076"/>
    </source>
</evidence>
<evidence type="ECO:0000256" key="7">
    <source>
        <dbReference type="ARBA" id="ARBA00022692"/>
    </source>
</evidence>
<sequence length="441" mass="48523">MGEEVSIQEIFHILKKRSLLILSLTAITMIIVGIISYFVITPTYEATSQILVNQSGNENNLYDSNEVETNVQLIKTYRIMIKSSTVLEKVKDELNLDYSIDDLNNIITVSSEDDTQIMSITVEDKSIKSAVRIANKTAEVFQKEIADIMNINNVTIITEAKVKGHETPVKPNRVLNLAIAMVVGLTVGVGLAFLLAFLDHTLKTEKDIETRLNLPVIGVISKLSKRTPEPQKLIINNEQTTFTEQYRTMRTNIEYAEIKHELKSIMVTSVNPGEGKSITAANLATAFAQEGRKVLLLDADLRGPNVHNLFKADNLRGLSTILSGKATLDQVVTKTKVDNLSILTSGPASPDPTKILVSKDMGSLLEILNQQFDLVILDVPSILAVSDAQILAKFCDAATIVVSSGETEIEQAQKAKKILEKTSTKLLGVILNKKKSSDNDY</sequence>
<evidence type="ECO:0000256" key="3">
    <source>
        <dbReference type="ARBA" id="ARBA00007316"/>
    </source>
</evidence>
<comment type="similarity">
    <text evidence="3">Belongs to the CpsD/CapB family.</text>
</comment>
<evidence type="ECO:0000256" key="10">
    <source>
        <dbReference type="ARBA" id="ARBA00022840"/>
    </source>
</evidence>
<keyword evidence="11 15" id="KW-1133">Transmembrane helix</keyword>
<protein>
    <recommendedName>
        <fullName evidence="4">non-specific protein-tyrosine kinase</fullName>
        <ecNumber evidence="4">2.7.10.2</ecNumber>
    </recommendedName>
</protein>
<dbReference type="InterPro" id="IPR032807">
    <property type="entry name" value="GNVR"/>
</dbReference>
<name>A0A927CVP2_9BACI</name>
<keyword evidence="5" id="KW-1003">Cell membrane</keyword>
<evidence type="ECO:0000256" key="15">
    <source>
        <dbReference type="SAM" id="Phobius"/>
    </source>
</evidence>
<dbReference type="GO" id="GO:0042802">
    <property type="term" value="F:identical protein binding"/>
    <property type="evidence" value="ECO:0007669"/>
    <property type="project" value="UniProtKB-ARBA"/>
</dbReference>
<dbReference type="InterPro" id="IPR003856">
    <property type="entry name" value="LPS_length_determ_N"/>
</dbReference>
<proteinExistence type="inferred from homology"/>
<dbReference type="NCBIfam" id="TIGR01007">
    <property type="entry name" value="eps_fam"/>
    <property type="match status" value="1"/>
</dbReference>
<dbReference type="Pfam" id="PF02706">
    <property type="entry name" value="Wzz"/>
    <property type="match status" value="1"/>
</dbReference>
<comment type="caution">
    <text evidence="18">The sequence shown here is derived from an EMBL/GenBank/DDBJ whole genome shotgun (WGS) entry which is preliminary data.</text>
</comment>
<dbReference type="AlphaFoldDB" id="A0A927CVP2"/>
<evidence type="ECO:0000259" key="16">
    <source>
        <dbReference type="Pfam" id="PF02706"/>
    </source>
</evidence>
<dbReference type="PANTHER" id="PTHR32309">
    <property type="entry name" value="TYROSINE-PROTEIN KINASE"/>
    <property type="match status" value="1"/>
</dbReference>
<dbReference type="GO" id="GO:0005886">
    <property type="term" value="C:plasma membrane"/>
    <property type="evidence" value="ECO:0007669"/>
    <property type="project" value="UniProtKB-SubCell"/>
</dbReference>
<keyword evidence="6 18" id="KW-0808">Transferase</keyword>
<dbReference type="PANTHER" id="PTHR32309:SF13">
    <property type="entry name" value="FERRIC ENTEROBACTIN TRANSPORT PROTEIN FEPE"/>
    <property type="match status" value="1"/>
</dbReference>
<dbReference type="InterPro" id="IPR027417">
    <property type="entry name" value="P-loop_NTPase"/>
</dbReference>
<gene>
    <name evidence="18" type="ORF">IEO70_04520</name>
</gene>
<evidence type="ECO:0000256" key="14">
    <source>
        <dbReference type="ARBA" id="ARBA00051245"/>
    </source>
</evidence>
<dbReference type="GO" id="GO:0005524">
    <property type="term" value="F:ATP binding"/>
    <property type="evidence" value="ECO:0007669"/>
    <property type="project" value="UniProtKB-KW"/>
</dbReference>
<dbReference type="RefSeq" id="WP_190997168.1">
    <property type="nucleotide sequence ID" value="NZ_JACXSI010000008.1"/>
</dbReference>
<evidence type="ECO:0000256" key="6">
    <source>
        <dbReference type="ARBA" id="ARBA00022679"/>
    </source>
</evidence>
<dbReference type="EC" id="2.7.10.2" evidence="4"/>
<evidence type="ECO:0000256" key="9">
    <source>
        <dbReference type="ARBA" id="ARBA00022777"/>
    </source>
</evidence>
<feature type="domain" description="Tyrosine-protein kinase G-rich" evidence="17">
    <location>
        <begin position="142"/>
        <end position="194"/>
    </location>
</feature>
<feature type="domain" description="Polysaccharide chain length determinant N-terminal" evidence="16">
    <location>
        <begin position="3"/>
        <end position="94"/>
    </location>
</feature>
<dbReference type="Gene3D" id="3.40.50.300">
    <property type="entry name" value="P-loop containing nucleotide triphosphate hydrolases"/>
    <property type="match status" value="1"/>
</dbReference>
<dbReference type="InterPro" id="IPR005702">
    <property type="entry name" value="Wzc-like_C"/>
</dbReference>
<keyword evidence="19" id="KW-1185">Reference proteome</keyword>
<evidence type="ECO:0000256" key="4">
    <source>
        <dbReference type="ARBA" id="ARBA00011903"/>
    </source>
</evidence>
<dbReference type="InterPro" id="IPR033756">
    <property type="entry name" value="YlxH/NBP35"/>
</dbReference>
<feature type="transmembrane region" description="Helical" evidence="15">
    <location>
        <begin position="19"/>
        <end position="40"/>
    </location>
</feature>
<dbReference type="EMBL" id="JACXSI010000008">
    <property type="protein sequence ID" value="MBD3107622.1"/>
    <property type="molecule type" value="Genomic_DNA"/>
</dbReference>
<evidence type="ECO:0000256" key="5">
    <source>
        <dbReference type="ARBA" id="ARBA00022475"/>
    </source>
</evidence>
<comment type="catalytic activity">
    <reaction evidence="14">
        <text>L-tyrosyl-[protein] + ATP = O-phospho-L-tyrosyl-[protein] + ADP + H(+)</text>
        <dbReference type="Rhea" id="RHEA:10596"/>
        <dbReference type="Rhea" id="RHEA-COMP:10136"/>
        <dbReference type="Rhea" id="RHEA-COMP:20101"/>
        <dbReference type="ChEBI" id="CHEBI:15378"/>
        <dbReference type="ChEBI" id="CHEBI:30616"/>
        <dbReference type="ChEBI" id="CHEBI:46858"/>
        <dbReference type="ChEBI" id="CHEBI:61978"/>
        <dbReference type="ChEBI" id="CHEBI:456216"/>
        <dbReference type="EC" id="2.7.10.2"/>
    </reaction>
</comment>
<dbReference type="SUPFAM" id="SSF52540">
    <property type="entry name" value="P-loop containing nucleoside triphosphate hydrolases"/>
    <property type="match status" value="1"/>
</dbReference>
<keyword evidence="10" id="KW-0067">ATP-binding</keyword>
<accession>A0A927CVP2</accession>
<dbReference type="CDD" id="cd05387">
    <property type="entry name" value="BY-kinase"/>
    <property type="match status" value="1"/>
</dbReference>
<reference evidence="18" key="1">
    <citation type="submission" date="2020-09" db="EMBL/GenBank/DDBJ databases">
        <title>Bacillus faecalis sp. nov., a moderately halophilic bacterium isolated from cow faeces.</title>
        <authorList>
            <person name="Jiang L."/>
            <person name="Lee J."/>
        </authorList>
    </citation>
    <scope>NUCLEOTIDE SEQUENCE</scope>
    <source>
        <strain evidence="18">AGMB 02131</strain>
    </source>
</reference>
<keyword evidence="7 15" id="KW-0812">Transmembrane</keyword>
<evidence type="ECO:0000313" key="18">
    <source>
        <dbReference type="EMBL" id="MBD3107622.1"/>
    </source>
</evidence>
<evidence type="ECO:0000256" key="2">
    <source>
        <dbReference type="ARBA" id="ARBA00006683"/>
    </source>
</evidence>
<dbReference type="FunFam" id="3.40.50.300:FF:000527">
    <property type="entry name" value="Tyrosine-protein kinase etk"/>
    <property type="match status" value="1"/>
</dbReference>
<comment type="subcellular location">
    <subcellularLocation>
        <location evidence="1">Cell membrane</location>
        <topology evidence="1">Multi-pass membrane protein</topology>
    </subcellularLocation>
</comment>
<keyword evidence="13" id="KW-0829">Tyrosine-protein kinase</keyword>
<evidence type="ECO:0000256" key="1">
    <source>
        <dbReference type="ARBA" id="ARBA00004651"/>
    </source>
</evidence>
<dbReference type="GO" id="GO:0004715">
    <property type="term" value="F:non-membrane spanning protein tyrosine kinase activity"/>
    <property type="evidence" value="ECO:0007669"/>
    <property type="project" value="UniProtKB-EC"/>
</dbReference>
<evidence type="ECO:0000259" key="17">
    <source>
        <dbReference type="Pfam" id="PF13807"/>
    </source>
</evidence>
<dbReference type="Pfam" id="PF10609">
    <property type="entry name" value="ParA"/>
    <property type="match status" value="1"/>
</dbReference>
<keyword evidence="12 15" id="KW-0472">Membrane</keyword>
<feature type="transmembrane region" description="Helical" evidence="15">
    <location>
        <begin position="177"/>
        <end position="198"/>
    </location>
</feature>
<organism evidence="18 19">
    <name type="scientific">Peribacillus faecalis</name>
    <dbReference type="NCBI Taxonomy" id="2772559"/>
    <lineage>
        <taxon>Bacteria</taxon>
        <taxon>Bacillati</taxon>
        <taxon>Bacillota</taxon>
        <taxon>Bacilli</taxon>
        <taxon>Bacillales</taxon>
        <taxon>Bacillaceae</taxon>
        <taxon>Peribacillus</taxon>
    </lineage>
</organism>
<dbReference type="Pfam" id="PF13807">
    <property type="entry name" value="GNVR"/>
    <property type="match status" value="1"/>
</dbReference>
<evidence type="ECO:0000256" key="11">
    <source>
        <dbReference type="ARBA" id="ARBA00022989"/>
    </source>
</evidence>
<keyword evidence="9" id="KW-0418">Kinase</keyword>
<evidence type="ECO:0000256" key="13">
    <source>
        <dbReference type="ARBA" id="ARBA00023137"/>
    </source>
</evidence>
<evidence type="ECO:0000256" key="8">
    <source>
        <dbReference type="ARBA" id="ARBA00022741"/>
    </source>
</evidence>
<dbReference type="InterPro" id="IPR050445">
    <property type="entry name" value="Bact_polysacc_biosynth/exp"/>
</dbReference>